<dbReference type="RefSeq" id="WP_323739002.1">
    <property type="nucleotide sequence ID" value="NZ_CP112934.1"/>
</dbReference>
<keyword evidence="1" id="KW-0472">Membrane</keyword>
<keyword evidence="2" id="KW-0614">Plasmid</keyword>
<proteinExistence type="predicted"/>
<protein>
    <submittedName>
        <fullName evidence="2">Uncharacterized protein</fullName>
    </submittedName>
</protein>
<geneLocation type="plasmid" evidence="2 3">
    <name>unnamed2</name>
</geneLocation>
<keyword evidence="1" id="KW-1133">Transmembrane helix</keyword>
<dbReference type="EMBL" id="CP112934">
    <property type="protein sequence ID" value="WPY01557.1"/>
    <property type="molecule type" value="Genomic_DNA"/>
</dbReference>
<keyword evidence="3" id="KW-1185">Reference proteome</keyword>
<evidence type="ECO:0000313" key="3">
    <source>
        <dbReference type="Proteomes" id="UP001326613"/>
    </source>
</evidence>
<evidence type="ECO:0000256" key="1">
    <source>
        <dbReference type="SAM" id="Phobius"/>
    </source>
</evidence>
<sequence length="78" mass="8581">MFFYRAVLVYLLLLTSYIAYIISNSTTDKLHASALFLSSITSFIGSVIVGLVKDAKSEVKSEVKEVDACNDIDDISNI</sequence>
<gene>
    <name evidence="2" type="ORF">Trichorick_01470</name>
</gene>
<evidence type="ECO:0000313" key="2">
    <source>
        <dbReference type="EMBL" id="WPY01557.1"/>
    </source>
</evidence>
<dbReference type="Proteomes" id="UP001326613">
    <property type="component" value="Plasmid unnamed2"/>
</dbReference>
<keyword evidence="1" id="KW-0812">Transmembrane</keyword>
<accession>A0ABZ0UWS6</accession>
<feature type="transmembrane region" description="Helical" evidence="1">
    <location>
        <begin position="32"/>
        <end position="52"/>
    </location>
</feature>
<feature type="transmembrane region" description="Helical" evidence="1">
    <location>
        <begin position="7"/>
        <end position="26"/>
    </location>
</feature>
<reference evidence="2 3" key="1">
    <citation type="submission" date="2022-10" db="EMBL/GenBank/DDBJ databases">
        <title>Host association and intracellularity evolved multiple times independently in the Rickettsiales.</title>
        <authorList>
            <person name="Castelli M."/>
            <person name="Nardi T."/>
            <person name="Gammuto L."/>
            <person name="Bellinzona G."/>
            <person name="Sabaneyeva E."/>
            <person name="Potekhin A."/>
            <person name="Serra V."/>
            <person name="Petroni G."/>
            <person name="Sassera D."/>
        </authorList>
    </citation>
    <scope>NUCLEOTIDE SEQUENCE [LARGE SCALE GENOMIC DNA]</scope>
    <source>
        <strain evidence="2 3">Kr 154-4</strain>
        <plasmid evidence="2 3">unnamed2</plasmid>
    </source>
</reference>
<organism evidence="2 3">
    <name type="scientific">Candidatus Trichorickettsia mobilis</name>
    <dbReference type="NCBI Taxonomy" id="1346319"/>
    <lineage>
        <taxon>Bacteria</taxon>
        <taxon>Pseudomonadati</taxon>
        <taxon>Pseudomonadota</taxon>
        <taxon>Alphaproteobacteria</taxon>
        <taxon>Rickettsiales</taxon>
        <taxon>Rickettsiaceae</taxon>
        <taxon>Rickettsieae</taxon>
        <taxon>Candidatus Trichorickettsia</taxon>
    </lineage>
</organism>
<name>A0ABZ0UWS6_9RICK</name>